<gene>
    <name evidence="3" type="ORF">BCV72DRAFT_339763</name>
</gene>
<feature type="compositionally biased region" description="Polar residues" evidence="2">
    <location>
        <begin position="216"/>
        <end position="227"/>
    </location>
</feature>
<evidence type="ECO:0000256" key="1">
    <source>
        <dbReference type="SAM" id="Coils"/>
    </source>
</evidence>
<feature type="coiled-coil region" evidence="1">
    <location>
        <begin position="258"/>
        <end position="287"/>
    </location>
</feature>
<proteinExistence type="predicted"/>
<feature type="region of interest" description="Disordered" evidence="2">
    <location>
        <begin position="355"/>
        <end position="418"/>
    </location>
</feature>
<feature type="compositionally biased region" description="Polar residues" evidence="2">
    <location>
        <begin position="355"/>
        <end position="383"/>
    </location>
</feature>
<dbReference type="VEuPathDB" id="FungiDB:BCV72DRAFT_339763"/>
<evidence type="ECO:0000313" key="3">
    <source>
        <dbReference type="EMBL" id="ORE00919.1"/>
    </source>
</evidence>
<feature type="compositionally biased region" description="Polar residues" evidence="2">
    <location>
        <begin position="487"/>
        <end position="496"/>
    </location>
</feature>
<dbReference type="OrthoDB" id="2426300at2759"/>
<reference evidence="3" key="1">
    <citation type="journal article" date="2016" name="Proc. Natl. Acad. Sci. U.S.A.">
        <title>Lipid metabolic changes in an early divergent fungus govern the establishment of a mutualistic symbiosis with endobacteria.</title>
        <authorList>
            <person name="Lastovetsky O.A."/>
            <person name="Gaspar M.L."/>
            <person name="Mondo S.J."/>
            <person name="LaButti K.M."/>
            <person name="Sandor L."/>
            <person name="Grigoriev I.V."/>
            <person name="Henry S.A."/>
            <person name="Pawlowska T.E."/>
        </authorList>
    </citation>
    <scope>NUCLEOTIDE SEQUENCE [LARGE SCALE GENOMIC DNA]</scope>
    <source>
        <strain evidence="3">ATCC 52814</strain>
    </source>
</reference>
<protein>
    <submittedName>
        <fullName evidence="3">Uncharacterized protein</fullName>
    </submittedName>
</protein>
<feature type="region of interest" description="Disordered" evidence="2">
    <location>
        <begin position="210"/>
        <end position="241"/>
    </location>
</feature>
<accession>A0A1X0QME0</accession>
<organism evidence="3">
    <name type="scientific">Rhizopus microsporus var. microsporus</name>
    <dbReference type="NCBI Taxonomy" id="86635"/>
    <lineage>
        <taxon>Eukaryota</taxon>
        <taxon>Fungi</taxon>
        <taxon>Fungi incertae sedis</taxon>
        <taxon>Mucoromycota</taxon>
        <taxon>Mucoromycotina</taxon>
        <taxon>Mucoromycetes</taxon>
        <taxon>Mucorales</taxon>
        <taxon>Mucorineae</taxon>
        <taxon>Rhizopodaceae</taxon>
        <taxon>Rhizopus</taxon>
    </lineage>
</organism>
<feature type="compositionally biased region" description="Polar residues" evidence="2">
    <location>
        <begin position="722"/>
        <end position="747"/>
    </location>
</feature>
<name>A0A1X0QME0_RHIZD</name>
<keyword evidence="1" id="KW-0175">Coiled coil</keyword>
<evidence type="ECO:0000256" key="2">
    <source>
        <dbReference type="SAM" id="MobiDB-lite"/>
    </source>
</evidence>
<feature type="compositionally biased region" description="Basic and acidic residues" evidence="2">
    <location>
        <begin position="394"/>
        <end position="404"/>
    </location>
</feature>
<feature type="region of interest" description="Disordered" evidence="2">
    <location>
        <begin position="456"/>
        <end position="531"/>
    </location>
</feature>
<dbReference type="Proteomes" id="UP000242414">
    <property type="component" value="Unassembled WGS sequence"/>
</dbReference>
<dbReference type="EMBL" id="KV922222">
    <property type="protein sequence ID" value="ORE00919.1"/>
    <property type="molecule type" value="Genomic_DNA"/>
</dbReference>
<feature type="region of interest" description="Disordered" evidence="2">
    <location>
        <begin position="652"/>
        <end position="685"/>
    </location>
</feature>
<feature type="region of interest" description="Disordered" evidence="2">
    <location>
        <begin position="698"/>
        <end position="747"/>
    </location>
</feature>
<feature type="compositionally biased region" description="Acidic residues" evidence="2">
    <location>
        <begin position="698"/>
        <end position="709"/>
    </location>
</feature>
<dbReference type="AlphaFoldDB" id="A0A1X0QME0"/>
<sequence>MLKLFGTKRKKSSFKPNQVKIPVPMINGVQYADMSDSQIQDILSHATNKKPKTPSLSSQKSNKNSITHITPIRSISSPPILVMPKPKHRLPPTLVILKNTEHEKTQVDTMDNDDDDQDLLNVAFVPVIKDEDHEQPSHRLVSTDTKQIHLEPSNDVTRKSDDSNTSFLSASESSFLSLPITTEASHNPNTRMIKQENIVKPIQGQPIENTKEHRQASSLSDTVNKQDSPPFEALSTSSQKNINNMPVRKSANAQNDMIDEMQAQIRKMALKEDLLELRRTLDMMEQQRILDRKELMSRVMEQKMREKEIIEQISSTKQLLEDALAKNLFNAGMYQDESQQQRNRSTETNIQTLVDSQSNIELEPASNATTSIKPVASNSTPTAKSRKPGYTDPQTKEEKPDRQYQRGRKSNYSDSKGNYEDGYFADAYTLSQFNYYELPPDRYIRRGTQQVPLEYDYNYPDMYGPSKIGLQQDQPKKPKRRQRSKSLETQWKTNAATEHEFIPSAASLPRSRKSSLRSAKSLQSEGSVPRLSQYQQIGDTQAQGEDYFTGANIDSDDEIINRNERLLSIEEQRYPNEGRPLKRNSLRYRSVDDKRCPMDGLRPLPPPMFYHHAGFMPLPPLPPFAPGVNPMEQQVEPAYYGYRPDYFGHPSLSRSSSRIRGPTKKSLWNPSGLPSPYRMRRRGDGQDPYNAYQMGDMDNEPPGDFDSFQEDFIPPNGFISHPSMNRLPQRSQPMYTDPTSSLLYMQP</sequence>